<dbReference type="InterPro" id="IPR015856">
    <property type="entry name" value="ABC_transpr_CbiO/EcfA_su"/>
</dbReference>
<dbReference type="PROSITE" id="PS50893">
    <property type="entry name" value="ABC_TRANSPORTER_2"/>
    <property type="match status" value="1"/>
</dbReference>
<accession>A0A3Q8CMG1</accession>
<dbReference type="GO" id="GO:0016887">
    <property type="term" value="F:ATP hydrolysis activity"/>
    <property type="evidence" value="ECO:0007669"/>
    <property type="project" value="InterPro"/>
</dbReference>
<dbReference type="RefSeq" id="WP_141054495.1">
    <property type="nucleotide sequence ID" value="NZ_CP018176.1"/>
</dbReference>
<dbReference type="InterPro" id="IPR050095">
    <property type="entry name" value="ECF_ABC_transporter_ATP-bd"/>
</dbReference>
<keyword evidence="8" id="KW-0472">Membrane</keyword>
<feature type="domain" description="ABC transporter" evidence="9">
    <location>
        <begin position="5"/>
        <end position="241"/>
    </location>
</feature>
<dbReference type="Proteomes" id="UP000314960">
    <property type="component" value="Chromosome"/>
</dbReference>
<dbReference type="Gene3D" id="3.40.50.300">
    <property type="entry name" value="P-loop containing nucleotide triphosphate hydrolases"/>
    <property type="match status" value="1"/>
</dbReference>
<gene>
    <name evidence="10" type="ORF">BSQ49_09460</name>
</gene>
<evidence type="ECO:0000256" key="5">
    <source>
        <dbReference type="ARBA" id="ARBA00022741"/>
    </source>
</evidence>
<dbReference type="InterPro" id="IPR027417">
    <property type="entry name" value="P-loop_NTPase"/>
</dbReference>
<keyword evidence="4" id="KW-1003">Cell membrane</keyword>
<dbReference type="GO" id="GO:0043190">
    <property type="term" value="C:ATP-binding cassette (ABC) transporter complex"/>
    <property type="evidence" value="ECO:0007669"/>
    <property type="project" value="TreeGrafter"/>
</dbReference>
<dbReference type="SMART" id="SM00382">
    <property type="entry name" value="AAA"/>
    <property type="match status" value="1"/>
</dbReference>
<sequence>MRNIIQTKELEFHYPRQNESIFSNLNIEIQEGEFVGILGSNGSGKSTLLKHFNALIKPKNGSVLIDEKWDTANSDTWLDIRQLIGLVFQNPENQIVSTIVEEDVAFALENLGLPRIEIKKRVNEALKIVNMYEYKKQPPYQLSGGQKQRLGIASILAMKPKGIIFDEATSMLDPKGRKDILKIIHELNQKYGVTILMTTHLLDEVTAVDRVIVLDKGKISFDDKPEVVFENRIELEAMGLSIPTVTKLALDLKNEGYLKGTKKLVLTKEEFAYAIKKDLEVRRNESFKN</sequence>
<dbReference type="InterPro" id="IPR003593">
    <property type="entry name" value="AAA+_ATPase"/>
</dbReference>
<dbReference type="SUPFAM" id="SSF52540">
    <property type="entry name" value="P-loop containing nucleoside triphosphate hydrolases"/>
    <property type="match status" value="1"/>
</dbReference>
<name>A0A3Q8CMG1_9LACO</name>
<evidence type="ECO:0000256" key="3">
    <source>
        <dbReference type="ARBA" id="ARBA00022448"/>
    </source>
</evidence>
<dbReference type="GO" id="GO:0042626">
    <property type="term" value="F:ATPase-coupled transmembrane transporter activity"/>
    <property type="evidence" value="ECO:0007669"/>
    <property type="project" value="TreeGrafter"/>
</dbReference>
<evidence type="ECO:0000259" key="9">
    <source>
        <dbReference type="PROSITE" id="PS50893"/>
    </source>
</evidence>
<dbReference type="AlphaFoldDB" id="A0A3Q8CMG1"/>
<evidence type="ECO:0000256" key="2">
    <source>
        <dbReference type="ARBA" id="ARBA00005417"/>
    </source>
</evidence>
<dbReference type="PANTHER" id="PTHR43553:SF24">
    <property type="entry name" value="ENERGY-COUPLING FACTOR TRANSPORTER ATP-BINDING PROTEIN ECFA1"/>
    <property type="match status" value="1"/>
</dbReference>
<keyword evidence="6" id="KW-0067">ATP-binding</keyword>
<keyword evidence="5" id="KW-0547">Nucleotide-binding</keyword>
<dbReference type="KEGG" id="lhw:BSQ49_09460"/>
<evidence type="ECO:0000256" key="7">
    <source>
        <dbReference type="ARBA" id="ARBA00022967"/>
    </source>
</evidence>
<keyword evidence="7" id="KW-1278">Translocase</keyword>
<evidence type="ECO:0000313" key="11">
    <source>
        <dbReference type="Proteomes" id="UP000314960"/>
    </source>
</evidence>
<dbReference type="Pfam" id="PF00005">
    <property type="entry name" value="ABC_tran"/>
    <property type="match status" value="1"/>
</dbReference>
<comment type="similarity">
    <text evidence="2">Belongs to the ABC transporter superfamily.</text>
</comment>
<dbReference type="InterPro" id="IPR030947">
    <property type="entry name" value="EcfA_1"/>
</dbReference>
<evidence type="ECO:0000256" key="4">
    <source>
        <dbReference type="ARBA" id="ARBA00022475"/>
    </source>
</evidence>
<reference evidence="10 11" key="1">
    <citation type="submission" date="2016-11" db="EMBL/GenBank/DDBJ databases">
        <title>Interaction between Lactobacillus species and yeast in water kefir.</title>
        <authorList>
            <person name="Behr J."/>
            <person name="Xu D."/>
            <person name="Vogel R.F."/>
        </authorList>
    </citation>
    <scope>NUCLEOTIDE SEQUENCE [LARGE SCALE GENOMIC DNA]</scope>
    <source>
        <strain evidence="10 11">TMW 1.1822</strain>
    </source>
</reference>
<protein>
    <submittedName>
        <fullName evidence="10">Energy-coupling factor transporter ATPase</fullName>
    </submittedName>
</protein>
<evidence type="ECO:0000313" key="10">
    <source>
        <dbReference type="EMBL" id="AUJ30388.1"/>
    </source>
</evidence>
<evidence type="ECO:0000256" key="8">
    <source>
        <dbReference type="ARBA" id="ARBA00023136"/>
    </source>
</evidence>
<proteinExistence type="inferred from homology"/>
<dbReference type="InterPro" id="IPR003439">
    <property type="entry name" value="ABC_transporter-like_ATP-bd"/>
</dbReference>
<organism evidence="10 11">
    <name type="scientific">Liquorilactobacillus hordei</name>
    <dbReference type="NCBI Taxonomy" id="468911"/>
    <lineage>
        <taxon>Bacteria</taxon>
        <taxon>Bacillati</taxon>
        <taxon>Bacillota</taxon>
        <taxon>Bacilli</taxon>
        <taxon>Lactobacillales</taxon>
        <taxon>Lactobacillaceae</taxon>
        <taxon>Liquorilactobacillus</taxon>
    </lineage>
</organism>
<dbReference type="InterPro" id="IPR017871">
    <property type="entry name" value="ABC_transporter-like_CS"/>
</dbReference>
<dbReference type="PANTHER" id="PTHR43553">
    <property type="entry name" value="HEAVY METAL TRANSPORTER"/>
    <property type="match status" value="1"/>
</dbReference>
<dbReference type="PROSITE" id="PS00211">
    <property type="entry name" value="ABC_TRANSPORTER_1"/>
    <property type="match status" value="1"/>
</dbReference>
<evidence type="ECO:0000256" key="6">
    <source>
        <dbReference type="ARBA" id="ARBA00022840"/>
    </source>
</evidence>
<keyword evidence="3" id="KW-0813">Transport</keyword>
<dbReference type="GO" id="GO:0005524">
    <property type="term" value="F:ATP binding"/>
    <property type="evidence" value="ECO:0007669"/>
    <property type="project" value="UniProtKB-KW"/>
</dbReference>
<comment type="subcellular location">
    <subcellularLocation>
        <location evidence="1">Cell membrane</location>
        <topology evidence="1">Peripheral membrane protein</topology>
    </subcellularLocation>
</comment>
<dbReference type="CDD" id="cd03225">
    <property type="entry name" value="ABC_cobalt_CbiO_domain1"/>
    <property type="match status" value="1"/>
</dbReference>
<dbReference type="FunFam" id="3.40.50.300:FF:000224">
    <property type="entry name" value="Energy-coupling factor transporter ATP-binding protein EcfA"/>
    <property type="match status" value="1"/>
</dbReference>
<evidence type="ECO:0000256" key="1">
    <source>
        <dbReference type="ARBA" id="ARBA00004202"/>
    </source>
</evidence>
<dbReference type="EMBL" id="CP018176">
    <property type="protein sequence ID" value="AUJ30388.1"/>
    <property type="molecule type" value="Genomic_DNA"/>
</dbReference>
<dbReference type="NCBIfam" id="TIGR04520">
    <property type="entry name" value="ECF_ATPase_1"/>
    <property type="match status" value="1"/>
</dbReference>